<feature type="binding site" evidence="6">
    <location>
        <position position="138"/>
    </location>
    <ligand>
        <name>GTP</name>
        <dbReference type="ChEBI" id="CHEBI:37565"/>
    </ligand>
</feature>
<feature type="binding site" evidence="6">
    <location>
        <begin position="10"/>
        <end position="14"/>
    </location>
    <ligand>
        <name>GTP</name>
        <dbReference type="ChEBI" id="CHEBI:37565"/>
    </ligand>
</feature>
<evidence type="ECO:0000256" key="4">
    <source>
        <dbReference type="ARBA" id="ARBA00022960"/>
    </source>
</evidence>
<dbReference type="HAMAP" id="MF_01946">
    <property type="entry name" value="CetZ"/>
    <property type="match status" value="1"/>
</dbReference>
<feature type="binding site" evidence="6">
    <location>
        <begin position="106"/>
        <end position="108"/>
    </location>
    <ligand>
        <name>GTP</name>
        <dbReference type="ChEBI" id="CHEBI:37565"/>
    </ligand>
</feature>
<keyword evidence="10" id="KW-1185">Reference proteome</keyword>
<dbReference type="InterPro" id="IPR037103">
    <property type="entry name" value="Tubulin/FtsZ-like_C"/>
</dbReference>
<keyword evidence="4 6" id="KW-0133">Cell shape</keyword>
<dbReference type="KEGG" id="srub:C2R22_04520"/>
<dbReference type="AlphaFoldDB" id="A0A2I8VGF8"/>
<dbReference type="Proteomes" id="UP000236584">
    <property type="component" value="Chromosome"/>
</dbReference>
<keyword evidence="3 6" id="KW-0547">Nucleotide-binding</keyword>
<protein>
    <recommendedName>
        <fullName evidence="6">Tubulin-like protein CetZ</fullName>
    </recommendedName>
</protein>
<comment type="similarity">
    <text evidence="1 6">Belongs to the CetZ family.</text>
</comment>
<dbReference type="InterPro" id="IPR032907">
    <property type="entry name" value="CetZ"/>
</dbReference>
<dbReference type="InterPro" id="IPR048737">
    <property type="entry name" value="CetZ_C"/>
</dbReference>
<dbReference type="InterPro" id="IPR036525">
    <property type="entry name" value="Tubulin/FtsZ_GTPase_sf"/>
</dbReference>
<evidence type="ECO:0000256" key="3">
    <source>
        <dbReference type="ARBA" id="ARBA00022741"/>
    </source>
</evidence>
<dbReference type="Gene3D" id="3.40.50.1440">
    <property type="entry name" value="Tubulin/FtsZ, GTPase domain"/>
    <property type="match status" value="1"/>
</dbReference>
<dbReference type="Pfam" id="PF21011">
    <property type="entry name" value="CetZ_C"/>
    <property type="match status" value="1"/>
</dbReference>
<reference evidence="9 10" key="1">
    <citation type="submission" date="2018-01" db="EMBL/GenBank/DDBJ databases">
        <title>Complete genome sequence of Salinigranum rubrum GX10T, an extremely halophilic archaeon isolated from a marine solar saltern.</title>
        <authorList>
            <person name="Han S."/>
        </authorList>
    </citation>
    <scope>NUCLEOTIDE SEQUENCE [LARGE SCALE GENOMIC DNA]</scope>
    <source>
        <strain evidence="9 10">GX10</strain>
    </source>
</reference>
<organism evidence="9 10">
    <name type="scientific">Salinigranum rubrum</name>
    <dbReference type="NCBI Taxonomy" id="755307"/>
    <lineage>
        <taxon>Archaea</taxon>
        <taxon>Methanobacteriati</taxon>
        <taxon>Methanobacteriota</taxon>
        <taxon>Stenosarchaea group</taxon>
        <taxon>Halobacteria</taxon>
        <taxon>Halobacteriales</taxon>
        <taxon>Haloferacaceae</taxon>
        <taxon>Salinigranum</taxon>
    </lineage>
</organism>
<feature type="binding site" evidence="6">
    <location>
        <position position="165"/>
    </location>
    <ligand>
        <name>GTP</name>
        <dbReference type="ChEBI" id="CHEBI:37565"/>
    </ligand>
</feature>
<feature type="domain" description="Tubulin/FtsZ GTPase" evidence="8">
    <location>
        <begin position="2"/>
        <end position="201"/>
    </location>
</feature>
<dbReference type="OrthoDB" id="329751at2157"/>
<evidence type="ECO:0000256" key="6">
    <source>
        <dbReference type="HAMAP-Rule" id="MF_01946"/>
    </source>
</evidence>
<comment type="function">
    <text evidence="6">Involved in cell shape control.</text>
</comment>
<dbReference type="CDD" id="cd02202">
    <property type="entry name" value="CetZ_tubulin-like"/>
    <property type="match status" value="1"/>
</dbReference>
<dbReference type="GO" id="GO:0005525">
    <property type="term" value="F:GTP binding"/>
    <property type="evidence" value="ECO:0007669"/>
    <property type="project" value="UniProtKB-UniRule"/>
</dbReference>
<evidence type="ECO:0000313" key="9">
    <source>
        <dbReference type="EMBL" id="AUV81015.1"/>
    </source>
</evidence>
<dbReference type="GO" id="GO:0051301">
    <property type="term" value="P:cell division"/>
    <property type="evidence" value="ECO:0007669"/>
    <property type="project" value="UniProtKB-KW"/>
</dbReference>
<feature type="compositionally biased region" description="Low complexity" evidence="7">
    <location>
        <begin position="336"/>
        <end position="351"/>
    </location>
</feature>
<dbReference type="PANTHER" id="PTHR30314:SF10">
    <property type="entry name" value="TUBULIN-LIKE PROTEIN CETZ"/>
    <property type="match status" value="1"/>
</dbReference>
<dbReference type="GO" id="GO:0003924">
    <property type="term" value="F:GTPase activity"/>
    <property type="evidence" value="ECO:0007669"/>
    <property type="project" value="InterPro"/>
</dbReference>
<evidence type="ECO:0000313" key="10">
    <source>
        <dbReference type="Proteomes" id="UP000236584"/>
    </source>
</evidence>
<proteinExistence type="inferred from homology"/>
<dbReference type="EMBL" id="CP026309">
    <property type="protein sequence ID" value="AUV81015.1"/>
    <property type="molecule type" value="Genomic_DNA"/>
</dbReference>
<dbReference type="PROSITE" id="PS00227">
    <property type="entry name" value="TUBULIN"/>
    <property type="match status" value="1"/>
</dbReference>
<dbReference type="GO" id="GO:0005737">
    <property type="term" value="C:cytoplasm"/>
    <property type="evidence" value="ECO:0007669"/>
    <property type="project" value="UniProtKB-SubCell"/>
</dbReference>
<dbReference type="GO" id="GO:0007017">
    <property type="term" value="P:microtubule-based process"/>
    <property type="evidence" value="ECO:0007669"/>
    <property type="project" value="InterPro"/>
</dbReference>
<evidence type="ECO:0000256" key="5">
    <source>
        <dbReference type="ARBA" id="ARBA00023134"/>
    </source>
</evidence>
<dbReference type="RefSeq" id="WP_103424703.1">
    <property type="nucleotide sequence ID" value="NZ_CP026309.1"/>
</dbReference>
<accession>A0A2I8VGF8</accession>
<dbReference type="Gene3D" id="3.30.1330.20">
    <property type="entry name" value="Tubulin/FtsZ, C-terminal domain"/>
    <property type="match status" value="1"/>
</dbReference>
<dbReference type="GO" id="GO:0008360">
    <property type="term" value="P:regulation of cell shape"/>
    <property type="evidence" value="ECO:0007669"/>
    <property type="project" value="UniProtKB-UniRule"/>
</dbReference>
<evidence type="ECO:0000256" key="1">
    <source>
        <dbReference type="ARBA" id="ARBA00006877"/>
    </source>
</evidence>
<dbReference type="Pfam" id="PF00091">
    <property type="entry name" value="Tubulin"/>
    <property type="match status" value="1"/>
</dbReference>
<feature type="binding site" evidence="6">
    <location>
        <position position="183"/>
    </location>
    <ligand>
        <name>GTP</name>
        <dbReference type="ChEBI" id="CHEBI:37565"/>
    </ligand>
</feature>
<dbReference type="SMART" id="SM00864">
    <property type="entry name" value="Tubulin"/>
    <property type="match status" value="1"/>
</dbReference>
<dbReference type="InterPro" id="IPR003008">
    <property type="entry name" value="Tubulin_FtsZ_GTPase"/>
</dbReference>
<comment type="subcellular location">
    <subcellularLocation>
        <location evidence="6">Cytoplasm</location>
    </subcellularLocation>
</comment>
<gene>
    <name evidence="6" type="primary">cetZ</name>
    <name evidence="9" type="ORF">C2R22_04520</name>
</gene>
<feature type="region of interest" description="Disordered" evidence="7">
    <location>
        <begin position="333"/>
        <end position="370"/>
    </location>
</feature>
<dbReference type="PANTHER" id="PTHR30314">
    <property type="entry name" value="CELL DIVISION PROTEIN FTSZ-RELATED"/>
    <property type="match status" value="1"/>
</dbReference>
<keyword evidence="2 6" id="KW-0963">Cytoplasm</keyword>
<evidence type="ECO:0000256" key="7">
    <source>
        <dbReference type="SAM" id="MobiDB-lite"/>
    </source>
</evidence>
<dbReference type="InterPro" id="IPR017975">
    <property type="entry name" value="Tubulin_CS"/>
</dbReference>
<dbReference type="InterPro" id="IPR045061">
    <property type="entry name" value="FtsZ/CetZ"/>
</dbReference>
<keyword evidence="5 6" id="KW-0342">GTP-binding</keyword>
<sequence>MQSALIGVGQAGGKLVSALQAFDADENHGSVRHAVAINTASADLRPLPNTVQTLLVGQSRVSGHGVGGDNELGAQVMREDREEVLDTVTIDSATEAVFVVAGLGGGTGSGGAPVLVQELKRVYDVPVYAIGVLPGRDEGAMYQVNAGRSLKTLAREADSVLLVDNDSFRRAGDSLGSGYERINEAIARRLGLLLAAGEVDTGSDVAESVVDASELINTLRNGTLATIGYADASVARDAAENVNVVTSTTRRALLTGTAIEADSADAALVVVAGRPEAIPRKGVERARRWVEEETGCMQVRGGDFPVASEKLASLVLLSGIERTARVESFFERAREAASGSESESDASGSGSEPRESAADQWAVDELDDLT</sequence>
<dbReference type="GO" id="GO:0005874">
    <property type="term" value="C:microtubule"/>
    <property type="evidence" value="ECO:0007669"/>
    <property type="project" value="InterPro"/>
</dbReference>
<keyword evidence="9" id="KW-0131">Cell cycle</keyword>
<dbReference type="GO" id="GO:0032153">
    <property type="term" value="C:cell division site"/>
    <property type="evidence" value="ECO:0007669"/>
    <property type="project" value="TreeGrafter"/>
</dbReference>
<dbReference type="GeneID" id="35591328"/>
<name>A0A2I8VGF8_9EURY</name>
<evidence type="ECO:0000259" key="8">
    <source>
        <dbReference type="SMART" id="SM00864"/>
    </source>
</evidence>
<keyword evidence="9" id="KW-0132">Cell division</keyword>
<evidence type="ECO:0000256" key="2">
    <source>
        <dbReference type="ARBA" id="ARBA00022490"/>
    </source>
</evidence>
<dbReference type="SUPFAM" id="SSF52490">
    <property type="entry name" value="Tubulin nucleotide-binding domain-like"/>
    <property type="match status" value="1"/>
</dbReference>